<organism evidence="12 13">
    <name type="scientific">Pikeienuella piscinae</name>
    <dbReference type="NCBI Taxonomy" id="2748098"/>
    <lineage>
        <taxon>Bacteria</taxon>
        <taxon>Pseudomonadati</taxon>
        <taxon>Pseudomonadota</taxon>
        <taxon>Alphaproteobacteria</taxon>
        <taxon>Rhodobacterales</taxon>
        <taxon>Paracoccaceae</taxon>
        <taxon>Pikeienuella</taxon>
    </lineage>
</organism>
<feature type="transmembrane region" description="Helical" evidence="10">
    <location>
        <begin position="461"/>
        <end position="488"/>
    </location>
</feature>
<dbReference type="PRINTS" id="PR01806">
    <property type="entry name" value="VIRFACTRMVIN"/>
</dbReference>
<dbReference type="PIRSF" id="PIRSF002869">
    <property type="entry name" value="MviN"/>
    <property type="match status" value="1"/>
</dbReference>
<evidence type="ECO:0000256" key="11">
    <source>
        <dbReference type="PIRNR" id="PIRNR002869"/>
    </source>
</evidence>
<evidence type="ECO:0000256" key="6">
    <source>
        <dbReference type="ARBA" id="ARBA00022989"/>
    </source>
</evidence>
<keyword evidence="13" id="KW-1185">Reference proteome</keyword>
<evidence type="ECO:0000256" key="1">
    <source>
        <dbReference type="ARBA" id="ARBA00004651"/>
    </source>
</evidence>
<name>A0A7M3T708_9RHOB</name>
<accession>A0A7M3T708</accession>
<dbReference type="GO" id="GO:0034204">
    <property type="term" value="P:lipid translocation"/>
    <property type="evidence" value="ECO:0007669"/>
    <property type="project" value="TreeGrafter"/>
</dbReference>
<dbReference type="GO" id="GO:0071555">
    <property type="term" value="P:cell wall organization"/>
    <property type="evidence" value="ECO:0007669"/>
    <property type="project" value="UniProtKB-UniRule"/>
</dbReference>
<dbReference type="CDD" id="cd13123">
    <property type="entry name" value="MATE_MurJ_like"/>
    <property type="match status" value="1"/>
</dbReference>
<dbReference type="GO" id="GO:0015648">
    <property type="term" value="F:lipid-linked peptidoglycan transporter activity"/>
    <property type="evidence" value="ECO:0007669"/>
    <property type="project" value="UniProtKB-UniRule"/>
</dbReference>
<dbReference type="PANTHER" id="PTHR47019">
    <property type="entry name" value="LIPID II FLIPPASE MURJ"/>
    <property type="match status" value="1"/>
</dbReference>
<feature type="transmembrane region" description="Helical" evidence="10">
    <location>
        <begin position="369"/>
        <end position="393"/>
    </location>
</feature>
<evidence type="ECO:0000256" key="5">
    <source>
        <dbReference type="ARBA" id="ARBA00022984"/>
    </source>
</evidence>
<feature type="transmembrane region" description="Helical" evidence="10">
    <location>
        <begin position="254"/>
        <end position="275"/>
    </location>
</feature>
<proteinExistence type="inferred from homology"/>
<dbReference type="NCBIfam" id="TIGR01695">
    <property type="entry name" value="murJ_mviN"/>
    <property type="match status" value="1"/>
</dbReference>
<evidence type="ECO:0000256" key="8">
    <source>
        <dbReference type="ARBA" id="ARBA00060041"/>
    </source>
</evidence>
<dbReference type="GO" id="GO:0005886">
    <property type="term" value="C:plasma membrane"/>
    <property type="evidence" value="ECO:0007669"/>
    <property type="project" value="UniProtKB-SubCell"/>
</dbReference>
<evidence type="ECO:0000256" key="4">
    <source>
        <dbReference type="ARBA" id="ARBA00022960"/>
    </source>
</evidence>
<keyword evidence="3 10" id="KW-0812">Transmembrane</keyword>
<dbReference type="Pfam" id="PF03023">
    <property type="entry name" value="MurJ"/>
    <property type="match status" value="1"/>
</dbReference>
<comment type="function">
    <text evidence="8 10 11">Involved in peptidoglycan biosynthesis. Transports lipid-linked peptidoglycan precursors from the inner to the outer leaflet of the cytoplasmic membrane.</text>
</comment>
<dbReference type="HAMAP" id="MF_02078">
    <property type="entry name" value="MurJ_MviN"/>
    <property type="match status" value="1"/>
</dbReference>
<feature type="transmembrane region" description="Helical" evidence="10">
    <location>
        <begin position="75"/>
        <end position="99"/>
    </location>
</feature>
<evidence type="ECO:0000256" key="7">
    <source>
        <dbReference type="ARBA" id="ARBA00023136"/>
    </source>
</evidence>
<keyword evidence="2 10" id="KW-1003">Cell membrane</keyword>
<feature type="transmembrane region" description="Helical" evidence="10">
    <location>
        <begin position="12"/>
        <end position="31"/>
    </location>
</feature>
<comment type="similarity">
    <text evidence="9 10 11">Belongs to the MurJ/MviN family.</text>
</comment>
<dbReference type="InterPro" id="IPR051050">
    <property type="entry name" value="Lipid_II_flippase_MurJ/MviN"/>
</dbReference>
<dbReference type="GO" id="GO:0008360">
    <property type="term" value="P:regulation of cell shape"/>
    <property type="evidence" value="ECO:0007669"/>
    <property type="project" value="UniProtKB-UniRule"/>
</dbReference>
<protein>
    <recommendedName>
        <fullName evidence="10">Probable lipid II flippase MurJ</fullName>
    </recommendedName>
</protein>
<dbReference type="Proteomes" id="UP000503336">
    <property type="component" value="Chromosome"/>
</dbReference>
<feature type="transmembrane region" description="Helical" evidence="10">
    <location>
        <begin position="399"/>
        <end position="420"/>
    </location>
</feature>
<feature type="transmembrane region" description="Helical" evidence="10">
    <location>
        <begin position="213"/>
        <end position="242"/>
    </location>
</feature>
<dbReference type="PANTHER" id="PTHR47019:SF1">
    <property type="entry name" value="LIPID II FLIPPASE MURJ"/>
    <property type="match status" value="1"/>
</dbReference>
<keyword evidence="4 10" id="KW-0133">Cell shape</keyword>
<keyword evidence="10 11" id="KW-0961">Cell wall biogenesis/degradation</keyword>
<feature type="transmembrane region" description="Helical" evidence="10">
    <location>
        <begin position="296"/>
        <end position="321"/>
    </location>
</feature>
<evidence type="ECO:0000256" key="2">
    <source>
        <dbReference type="ARBA" id="ARBA00022475"/>
    </source>
</evidence>
<dbReference type="GO" id="GO:0009252">
    <property type="term" value="P:peptidoglycan biosynthetic process"/>
    <property type="evidence" value="ECO:0007669"/>
    <property type="project" value="UniProtKB-UniRule"/>
</dbReference>
<comment type="subcellular location">
    <subcellularLocation>
        <location evidence="10">Cell inner membrane</location>
        <topology evidence="10">Multi-pass membrane protein</topology>
    </subcellularLocation>
    <subcellularLocation>
        <location evidence="1">Cell membrane</location>
        <topology evidence="1">Multi-pass membrane protein</topology>
    </subcellularLocation>
</comment>
<comment type="pathway">
    <text evidence="10">Cell wall biogenesis; peptidoglycan biosynthesis.</text>
</comment>
<keyword evidence="10 11" id="KW-0813">Transport</keyword>
<keyword evidence="6 10" id="KW-1133">Transmembrane helix</keyword>
<dbReference type="EMBL" id="CP049056">
    <property type="protein sequence ID" value="QIE57789.1"/>
    <property type="molecule type" value="Genomic_DNA"/>
</dbReference>
<dbReference type="UniPathway" id="UPA00219"/>
<evidence type="ECO:0000313" key="13">
    <source>
        <dbReference type="Proteomes" id="UP000503336"/>
    </source>
</evidence>
<dbReference type="KEGG" id="hdh:G5B40_07390"/>
<feature type="transmembrane region" description="Helical" evidence="10">
    <location>
        <begin position="149"/>
        <end position="167"/>
    </location>
</feature>
<feature type="transmembrane region" description="Helical" evidence="10">
    <location>
        <begin position="119"/>
        <end position="137"/>
    </location>
</feature>
<evidence type="ECO:0000313" key="12">
    <source>
        <dbReference type="EMBL" id="QIE57789.1"/>
    </source>
</evidence>
<evidence type="ECO:0000256" key="9">
    <source>
        <dbReference type="ARBA" id="ARBA00061532"/>
    </source>
</evidence>
<keyword evidence="5 10" id="KW-0573">Peptidoglycan synthesis</keyword>
<evidence type="ECO:0000256" key="3">
    <source>
        <dbReference type="ARBA" id="ARBA00022692"/>
    </source>
</evidence>
<keyword evidence="10" id="KW-0997">Cell inner membrane</keyword>
<feature type="transmembrane region" description="Helical" evidence="10">
    <location>
        <begin position="327"/>
        <end position="348"/>
    </location>
</feature>
<dbReference type="AlphaFoldDB" id="A0A7M3T708"/>
<gene>
    <name evidence="10 12" type="primary">murJ</name>
    <name evidence="12" type="ORF">G5B40_07390</name>
</gene>
<evidence type="ECO:0000256" key="10">
    <source>
        <dbReference type="HAMAP-Rule" id="MF_02078"/>
    </source>
</evidence>
<feature type="transmembrane region" description="Helical" evidence="10">
    <location>
        <begin position="173"/>
        <end position="192"/>
    </location>
</feature>
<feature type="transmembrane region" description="Helical" evidence="10">
    <location>
        <begin position="432"/>
        <end position="455"/>
    </location>
</feature>
<reference evidence="12 13" key="1">
    <citation type="submission" date="2020-02" db="EMBL/GenBank/DDBJ databases">
        <title>complete genome sequence of Rhodobacteraceae bacterium.</title>
        <authorList>
            <person name="Park J."/>
            <person name="Kim Y.-S."/>
            <person name="Kim K.-H."/>
        </authorList>
    </citation>
    <scope>NUCLEOTIDE SEQUENCE [LARGE SCALE GENOMIC DNA]</scope>
    <source>
        <strain evidence="12 13">RR4-56</strain>
    </source>
</reference>
<sequence>MASRVLGFVRDVMIAGLLGAGPVAEAFFVAFRLPNMFRRFFAEGAFNMAFVPLFAKRLEGGEDPKGFAEEAMAGLIAVLLLLTILAQIFMPTLILVLAAGFADDPERFRLATLYGRIQFPYLFCMALTALFSGVLNAMGRFAAPAAAPVLLNIILIGAMTVAVGAAAPVGSALALGVLAAGFAQVWLVARAARMAGMTLAFRRPRWSPAMRRLVALGVPGALAGGVMQINLLIGTAIASFFTGAIAWLSYSDRLYQLPLGVVGVAIGVVLLPELSRRVRAGDDDGARNAFCRATEFSMALTLPAAAALAAIAGPLASVLFARGAFTAADAAAVAAATAIFAFGLPAFVMQKVVQPAFFAREDTKSPLRYALASVALNTAISLAGAPLIGWLAIPIGTMLAGWLNLALLWRGARAFGAAVRPDERLSRRLPRILVASVLMAVAVRFGAEIFSGALAAPGLRYAALALLVAFGGALYSALALAFGAASMADLKAALRR</sequence>
<keyword evidence="7 10" id="KW-0472">Membrane</keyword>
<dbReference type="InterPro" id="IPR004268">
    <property type="entry name" value="MurJ"/>
</dbReference>